<keyword evidence="4" id="KW-1185">Reference proteome</keyword>
<evidence type="ECO:0000259" key="2">
    <source>
        <dbReference type="Pfam" id="PF13478"/>
    </source>
</evidence>
<dbReference type="Pfam" id="PF13478">
    <property type="entry name" value="XdhC_C"/>
    <property type="match status" value="1"/>
</dbReference>
<dbReference type="Gene3D" id="3.40.50.720">
    <property type="entry name" value="NAD(P)-binding Rossmann-like Domain"/>
    <property type="match status" value="1"/>
</dbReference>
<dbReference type="Proteomes" id="UP000562395">
    <property type="component" value="Unassembled WGS sequence"/>
</dbReference>
<dbReference type="Pfam" id="PF02625">
    <property type="entry name" value="XdhC_CoxI"/>
    <property type="match status" value="1"/>
</dbReference>
<dbReference type="PANTHER" id="PTHR30388">
    <property type="entry name" value="ALDEHYDE OXIDOREDUCTASE MOLYBDENUM COFACTOR ASSEMBLY PROTEIN"/>
    <property type="match status" value="1"/>
</dbReference>
<accession>A0A7W5ZVV3</accession>
<feature type="domain" description="XdhC Rossmann" evidence="2">
    <location>
        <begin position="160"/>
        <end position="301"/>
    </location>
</feature>
<proteinExistence type="predicted"/>
<name>A0A7W5ZVV3_9SPHN</name>
<dbReference type="EMBL" id="JACICY010000003">
    <property type="protein sequence ID" value="MBB3860337.1"/>
    <property type="molecule type" value="Genomic_DNA"/>
</dbReference>
<dbReference type="PANTHER" id="PTHR30388:SF4">
    <property type="entry name" value="MOLYBDENUM COFACTOR INSERTION CHAPERONE PAOD"/>
    <property type="match status" value="1"/>
</dbReference>
<dbReference type="InterPro" id="IPR052698">
    <property type="entry name" value="MoCofactor_Util/Proc"/>
</dbReference>
<dbReference type="RefSeq" id="WP_183612608.1">
    <property type="nucleotide sequence ID" value="NZ_JACICY010000003.1"/>
</dbReference>
<comment type="caution">
    <text evidence="3">The sequence shown here is derived from an EMBL/GenBank/DDBJ whole genome shotgun (WGS) entry which is preliminary data.</text>
</comment>
<evidence type="ECO:0000259" key="1">
    <source>
        <dbReference type="Pfam" id="PF02625"/>
    </source>
</evidence>
<evidence type="ECO:0000313" key="3">
    <source>
        <dbReference type="EMBL" id="MBB3860337.1"/>
    </source>
</evidence>
<dbReference type="AlphaFoldDB" id="A0A7W5ZVV3"/>
<evidence type="ECO:0000313" key="4">
    <source>
        <dbReference type="Proteomes" id="UP000562395"/>
    </source>
</evidence>
<gene>
    <name evidence="3" type="ORF">GGQ88_001603</name>
</gene>
<protein>
    <submittedName>
        <fullName evidence="3">Xanthine dehydrogenase accessory factor</fullName>
    </submittedName>
</protein>
<dbReference type="InterPro" id="IPR003777">
    <property type="entry name" value="XdhC_CoxI"/>
</dbReference>
<dbReference type="InterPro" id="IPR027051">
    <property type="entry name" value="XdhC_Rossmann_dom"/>
</dbReference>
<reference evidence="3 4" key="1">
    <citation type="submission" date="2020-08" db="EMBL/GenBank/DDBJ databases">
        <title>Genomic Encyclopedia of Type Strains, Phase IV (KMG-IV): sequencing the most valuable type-strain genomes for metagenomic binning, comparative biology and taxonomic classification.</title>
        <authorList>
            <person name="Goeker M."/>
        </authorList>
    </citation>
    <scope>NUCLEOTIDE SEQUENCE [LARGE SCALE GENOMIC DNA]</scope>
    <source>
        <strain evidence="3 4">DSM 14552</strain>
    </source>
</reference>
<feature type="domain" description="XdhC- CoxI" evidence="1">
    <location>
        <begin position="19"/>
        <end position="83"/>
    </location>
</feature>
<organism evidence="3 4">
    <name type="scientific">Novosphingobium hassiacum</name>
    <dbReference type="NCBI Taxonomy" id="173676"/>
    <lineage>
        <taxon>Bacteria</taxon>
        <taxon>Pseudomonadati</taxon>
        <taxon>Pseudomonadota</taxon>
        <taxon>Alphaproteobacteria</taxon>
        <taxon>Sphingomonadales</taxon>
        <taxon>Sphingomonadaceae</taxon>
        <taxon>Novosphingobium</taxon>
    </lineage>
</organism>
<sequence length="325" mass="34507">MIATTPVDILRFLAERASESVPCVIVTLVAIEGGSSRAVGAQMAVAADGRRIGSFSGGCIEDAVVAEALETLDESWGRVVRYGVGSPYIDLRLPCGGGIDLLFTPRPDPAAIGEVLAALEQRCSVALVLDCDGVERASEALPRAWDGKSLVHAYQPPLRVVVLGQGEELTAFARLGAAFGAQIDAYTPDESDAALLTAQDVAVTQLTSRKTLPAIESDPWTAVIFLFHGRDWEEHLLPEALGLRAFYTGAIGSRRTHATRLAALAEAGVSAERIKALRGHIGLIPATRDPATLAISVLAEIVADYNALAHWTHWMGRPLQTAEAK</sequence>